<comment type="caution">
    <text evidence="8">The sequence shown here is derived from an EMBL/GenBank/DDBJ whole genome shotgun (WGS) entry which is preliminary data.</text>
</comment>
<dbReference type="SFLD" id="SFLDG01067">
    <property type="entry name" value="SPASM/twitch_domain_containing"/>
    <property type="match status" value="1"/>
</dbReference>
<dbReference type="InterPro" id="IPR006638">
    <property type="entry name" value="Elp3/MiaA/NifB-like_rSAM"/>
</dbReference>
<evidence type="ECO:0000256" key="4">
    <source>
        <dbReference type="ARBA" id="ARBA00022723"/>
    </source>
</evidence>
<evidence type="ECO:0000256" key="1">
    <source>
        <dbReference type="ARBA" id="ARBA00001966"/>
    </source>
</evidence>
<dbReference type="NCBIfam" id="TIGR04085">
    <property type="entry name" value="rSAM_more_4Fe4S"/>
    <property type="match status" value="1"/>
</dbReference>
<organism evidence="8">
    <name type="scientific">Dictyoglomus thermophilum</name>
    <dbReference type="NCBI Taxonomy" id="14"/>
    <lineage>
        <taxon>Bacteria</taxon>
        <taxon>Pseudomonadati</taxon>
        <taxon>Dictyoglomota</taxon>
        <taxon>Dictyoglomia</taxon>
        <taxon>Dictyoglomales</taxon>
        <taxon>Dictyoglomaceae</taxon>
        <taxon>Dictyoglomus</taxon>
    </lineage>
</organism>
<dbReference type="InterPro" id="IPR017200">
    <property type="entry name" value="PqqE-like"/>
</dbReference>
<dbReference type="InterPro" id="IPR013785">
    <property type="entry name" value="Aldolase_TIM"/>
</dbReference>
<keyword evidence="5" id="KW-0408">Iron</keyword>
<dbReference type="EMBL" id="DTDV01000014">
    <property type="protein sequence ID" value="HGK23799.1"/>
    <property type="molecule type" value="Genomic_DNA"/>
</dbReference>
<dbReference type="RefSeq" id="WP_149122479.1">
    <property type="nucleotide sequence ID" value="NZ_VTFL01000001.1"/>
</dbReference>
<evidence type="ECO:0000256" key="6">
    <source>
        <dbReference type="ARBA" id="ARBA00023014"/>
    </source>
</evidence>
<feature type="domain" description="Radical SAM core" evidence="7">
    <location>
        <begin position="1"/>
        <end position="214"/>
    </location>
</feature>
<keyword evidence="6" id="KW-0411">Iron-sulfur</keyword>
<dbReference type="GO" id="GO:0046872">
    <property type="term" value="F:metal ion binding"/>
    <property type="evidence" value="ECO:0007669"/>
    <property type="project" value="UniProtKB-KW"/>
</dbReference>
<dbReference type="PROSITE" id="PS51918">
    <property type="entry name" value="RADICAL_SAM"/>
    <property type="match status" value="1"/>
</dbReference>
<evidence type="ECO:0000256" key="5">
    <source>
        <dbReference type="ARBA" id="ARBA00023004"/>
    </source>
</evidence>
<dbReference type="PIRSF" id="PIRSF037420">
    <property type="entry name" value="PQQ_syn_pqqE"/>
    <property type="match status" value="1"/>
</dbReference>
<dbReference type="GO" id="GO:0003824">
    <property type="term" value="F:catalytic activity"/>
    <property type="evidence" value="ECO:0007669"/>
    <property type="project" value="InterPro"/>
</dbReference>
<dbReference type="InterPro" id="IPR007197">
    <property type="entry name" value="rSAM"/>
</dbReference>
<name>A0A7V3ZIU6_DICTH</name>
<proteinExistence type="predicted"/>
<sequence>MIKEFSFQWHITDFCNLRCRHCYQENFDRSRELPFERLVHIIEDISTFLKKEGFDRLSINLTGGEPLIYPHLNQLLKTLNKVDIVHEINIITNGILSPNKVIEESYEKLKYIKVSLEGAKEETNDLIRGRGNFQRVVGNLKNLRYDFLFMFTIAKYNYRELDDMYRLAQTLGAKGFILERFIPLGEGLKIKDMVLEADEWYEVVDRVATWADLDPEDLLPYRAFYVDFEENRILGALCNLGESCAIMPNGDVYPCRRFPIVLGNLTNESFSEVYERILKFRAEFTKDNLKGKCHLCNVEDCIGCRALSFSLFSDIFEEDYQCWIKD</sequence>
<dbReference type="InterPro" id="IPR058240">
    <property type="entry name" value="rSAM_sf"/>
</dbReference>
<dbReference type="SFLD" id="SFLDG01386">
    <property type="entry name" value="main_SPASM_domain-containing"/>
    <property type="match status" value="1"/>
</dbReference>
<accession>A0A7V3ZIU6</accession>
<keyword evidence="2" id="KW-0004">4Fe-4S</keyword>
<evidence type="ECO:0000259" key="7">
    <source>
        <dbReference type="PROSITE" id="PS51918"/>
    </source>
</evidence>
<dbReference type="Gene3D" id="3.20.20.70">
    <property type="entry name" value="Aldolase class I"/>
    <property type="match status" value="1"/>
</dbReference>
<keyword evidence="4" id="KW-0479">Metal-binding</keyword>
<dbReference type="PANTHER" id="PTHR11228:SF7">
    <property type="entry name" value="PQQA PEPTIDE CYCLASE"/>
    <property type="match status" value="1"/>
</dbReference>
<dbReference type="CDD" id="cd01335">
    <property type="entry name" value="Radical_SAM"/>
    <property type="match status" value="1"/>
</dbReference>
<dbReference type="InterPro" id="IPR023885">
    <property type="entry name" value="4Fe4S-binding_SPASM_dom"/>
</dbReference>
<gene>
    <name evidence="8" type="ORF">ENU78_05035</name>
</gene>
<comment type="cofactor">
    <cofactor evidence="1">
        <name>[4Fe-4S] cluster</name>
        <dbReference type="ChEBI" id="CHEBI:49883"/>
    </cofactor>
</comment>
<reference evidence="8" key="1">
    <citation type="journal article" date="2020" name="mSystems">
        <title>Genome- and Community-Level Interaction Insights into Carbon Utilization and Element Cycling Functions of Hydrothermarchaeota in Hydrothermal Sediment.</title>
        <authorList>
            <person name="Zhou Z."/>
            <person name="Liu Y."/>
            <person name="Xu W."/>
            <person name="Pan J."/>
            <person name="Luo Z.H."/>
            <person name="Li M."/>
        </authorList>
    </citation>
    <scope>NUCLEOTIDE SEQUENCE [LARGE SCALE GENOMIC DNA]</scope>
    <source>
        <strain evidence="8">SpSt-70</strain>
    </source>
</reference>
<dbReference type="SUPFAM" id="SSF102114">
    <property type="entry name" value="Radical SAM enzymes"/>
    <property type="match status" value="1"/>
</dbReference>
<protein>
    <submittedName>
        <fullName evidence="8">Radical SAM protein</fullName>
    </submittedName>
</protein>
<dbReference type="PANTHER" id="PTHR11228">
    <property type="entry name" value="RADICAL SAM DOMAIN PROTEIN"/>
    <property type="match status" value="1"/>
</dbReference>
<dbReference type="GO" id="GO:0051539">
    <property type="term" value="F:4 iron, 4 sulfur cluster binding"/>
    <property type="evidence" value="ECO:0007669"/>
    <property type="project" value="UniProtKB-KW"/>
</dbReference>
<evidence type="ECO:0000256" key="3">
    <source>
        <dbReference type="ARBA" id="ARBA00022691"/>
    </source>
</evidence>
<dbReference type="AlphaFoldDB" id="A0A7V3ZIU6"/>
<dbReference type="Pfam" id="PF04055">
    <property type="entry name" value="Radical_SAM"/>
    <property type="match status" value="1"/>
</dbReference>
<evidence type="ECO:0000256" key="2">
    <source>
        <dbReference type="ARBA" id="ARBA00022485"/>
    </source>
</evidence>
<dbReference type="SFLD" id="SFLDS00029">
    <property type="entry name" value="Radical_SAM"/>
    <property type="match status" value="1"/>
</dbReference>
<dbReference type="Pfam" id="PF13186">
    <property type="entry name" value="SPASM"/>
    <property type="match status" value="1"/>
</dbReference>
<dbReference type="SMART" id="SM00729">
    <property type="entry name" value="Elp3"/>
    <property type="match status" value="1"/>
</dbReference>
<keyword evidence="3" id="KW-0949">S-adenosyl-L-methionine</keyword>
<dbReference type="InterPro" id="IPR050377">
    <property type="entry name" value="Radical_SAM_PqqE_MftC-like"/>
</dbReference>
<evidence type="ECO:0000313" key="8">
    <source>
        <dbReference type="EMBL" id="HGK23799.1"/>
    </source>
</evidence>